<dbReference type="InterPro" id="IPR002347">
    <property type="entry name" value="SDR_fam"/>
</dbReference>
<reference evidence="12 13" key="1">
    <citation type="journal article" date="2019" name="Mar. Drugs">
        <title>Comparative Genomics and CAZyme Genome Repertoires of Marine Zobellia amurskyensis KMM 3526(T) and Zobellia laminariae KMM 3676(T).</title>
        <authorList>
            <person name="Chernysheva N."/>
            <person name="Bystritskaya E."/>
            <person name="Stenkova A."/>
            <person name="Golovkin I."/>
            <person name="Nedashkovskaya O."/>
            <person name="Isaeva M."/>
        </authorList>
    </citation>
    <scope>NUCLEOTIDE SEQUENCE [LARGE SCALE GENOMIC DNA]</scope>
    <source>
        <strain evidence="12 13">KMM 3526</strain>
    </source>
</reference>
<keyword evidence="8 10" id="KW-0520">NAD</keyword>
<keyword evidence="7 8" id="KW-0275">Fatty acid biosynthesis</keyword>
<gene>
    <name evidence="12" type="ORF">D9O36_08605</name>
</gene>
<dbReference type="SUPFAM" id="SSF51735">
    <property type="entry name" value="NAD(P)-binding Rossmann-fold domains"/>
    <property type="match status" value="1"/>
</dbReference>
<dbReference type="GO" id="GO:0004318">
    <property type="term" value="F:enoyl-[acyl-carrier-protein] reductase (NADH) activity"/>
    <property type="evidence" value="ECO:0007669"/>
    <property type="project" value="UniProtKB-EC"/>
</dbReference>
<feature type="site" description="Involved in acyl-ACP binding" evidence="11">
    <location>
        <position position="211"/>
    </location>
</feature>
<evidence type="ECO:0000256" key="9">
    <source>
        <dbReference type="PIRSR" id="PIRSR000094-1"/>
    </source>
</evidence>
<comment type="similarity">
    <text evidence="2 8">Belongs to the short-chain dehydrogenases/reductases (SDR) family. FabI subfamily.</text>
</comment>
<evidence type="ECO:0000256" key="10">
    <source>
        <dbReference type="PIRSR" id="PIRSR000094-3"/>
    </source>
</evidence>
<dbReference type="AlphaFoldDB" id="A0A7X3D1V1"/>
<dbReference type="Pfam" id="PF13561">
    <property type="entry name" value="adh_short_C2"/>
    <property type="match status" value="1"/>
</dbReference>
<comment type="pathway">
    <text evidence="1">Lipid metabolism; fatty acid biosynthesis.</text>
</comment>
<organism evidence="12 13">
    <name type="scientific">Zobellia amurskyensis</name>
    <dbReference type="NCBI Taxonomy" id="248905"/>
    <lineage>
        <taxon>Bacteria</taxon>
        <taxon>Pseudomonadati</taxon>
        <taxon>Bacteroidota</taxon>
        <taxon>Flavobacteriia</taxon>
        <taxon>Flavobacteriales</taxon>
        <taxon>Flavobacteriaceae</taxon>
        <taxon>Zobellia</taxon>
    </lineage>
</organism>
<accession>A0A7X3D1V1</accession>
<feature type="active site" description="Proton acceptor" evidence="9">
    <location>
        <position position="163"/>
    </location>
</feature>
<dbReference type="PANTHER" id="PTHR43159:SF2">
    <property type="entry name" value="ENOYL-[ACYL-CARRIER-PROTEIN] REDUCTASE [NADH], CHLOROPLASTIC"/>
    <property type="match status" value="1"/>
</dbReference>
<keyword evidence="13" id="KW-1185">Reference proteome</keyword>
<dbReference type="GO" id="GO:0006633">
    <property type="term" value="P:fatty acid biosynthetic process"/>
    <property type="evidence" value="ECO:0007669"/>
    <property type="project" value="UniProtKB-KW"/>
</dbReference>
<evidence type="ECO:0000256" key="2">
    <source>
        <dbReference type="ARBA" id="ARBA00009233"/>
    </source>
</evidence>
<dbReference type="Gene3D" id="1.10.8.400">
    <property type="entry name" value="Enoyl acyl carrier protein reductase"/>
    <property type="match status" value="1"/>
</dbReference>
<keyword evidence="5 8" id="KW-0560">Oxidoreductase</keyword>
<evidence type="ECO:0000256" key="11">
    <source>
        <dbReference type="PIRSR" id="PIRSR000094-4"/>
    </source>
</evidence>
<dbReference type="EMBL" id="RCNR01000012">
    <property type="protein sequence ID" value="MUH35898.1"/>
    <property type="molecule type" value="Genomic_DNA"/>
</dbReference>
<feature type="binding site" evidence="10">
    <location>
        <begin position="19"/>
        <end position="20"/>
    </location>
    <ligand>
        <name>NAD(+)</name>
        <dbReference type="ChEBI" id="CHEBI:57540"/>
    </ligand>
</feature>
<protein>
    <recommendedName>
        <fullName evidence="8">Enoyl-[acyl-carrier-protein] reductase [NADH]</fullName>
        <ecNumber evidence="8">1.3.1.9</ecNumber>
    </recommendedName>
</protein>
<feature type="site" description="Involved in acyl-ACP binding" evidence="11">
    <location>
        <position position="208"/>
    </location>
</feature>
<dbReference type="InterPro" id="IPR036291">
    <property type="entry name" value="NAD(P)-bd_dom_sf"/>
</dbReference>
<proteinExistence type="inferred from homology"/>
<feature type="binding site" evidence="10">
    <location>
        <begin position="199"/>
        <end position="203"/>
    </location>
    <ligand>
        <name>NAD(+)</name>
        <dbReference type="ChEBI" id="CHEBI:57540"/>
    </ligand>
</feature>
<dbReference type="OrthoDB" id="9803628at2"/>
<evidence type="ECO:0000256" key="7">
    <source>
        <dbReference type="ARBA" id="ARBA00023160"/>
    </source>
</evidence>
<dbReference type="InterPro" id="IPR014358">
    <property type="entry name" value="Enoyl-ACP_Rdtase_NADH"/>
</dbReference>
<evidence type="ECO:0000313" key="13">
    <source>
        <dbReference type="Proteomes" id="UP000540519"/>
    </source>
</evidence>
<keyword evidence="3 8" id="KW-0444">Lipid biosynthesis</keyword>
<evidence type="ECO:0000256" key="6">
    <source>
        <dbReference type="ARBA" id="ARBA00023098"/>
    </source>
</evidence>
<dbReference type="Gene3D" id="3.40.50.720">
    <property type="entry name" value="NAD(P)-binding Rossmann-like Domain"/>
    <property type="match status" value="1"/>
</dbReference>
<dbReference type="PANTHER" id="PTHR43159">
    <property type="entry name" value="ENOYL-[ACYL-CARRIER-PROTEIN] REDUCTASE"/>
    <property type="match status" value="1"/>
</dbReference>
<evidence type="ECO:0000256" key="8">
    <source>
        <dbReference type="PIRNR" id="PIRNR000094"/>
    </source>
</evidence>
<feature type="active site" description="Proton acceptor" evidence="9">
    <location>
        <position position="153"/>
    </location>
</feature>
<feature type="binding site" evidence="10">
    <location>
        <position position="170"/>
    </location>
    <ligand>
        <name>NAD(+)</name>
        <dbReference type="ChEBI" id="CHEBI:57540"/>
    </ligand>
</feature>
<feature type="binding site" evidence="10">
    <location>
        <position position="13"/>
    </location>
    <ligand>
        <name>NAD(+)</name>
        <dbReference type="ChEBI" id="CHEBI:57540"/>
    </ligand>
</feature>
<evidence type="ECO:0000256" key="5">
    <source>
        <dbReference type="ARBA" id="ARBA00023002"/>
    </source>
</evidence>
<evidence type="ECO:0000256" key="4">
    <source>
        <dbReference type="ARBA" id="ARBA00022832"/>
    </source>
</evidence>
<keyword evidence="4" id="KW-0276">Fatty acid metabolism</keyword>
<name>A0A7X3D1V1_9FLAO</name>
<dbReference type="Proteomes" id="UP000540519">
    <property type="component" value="Unassembled WGS sequence"/>
</dbReference>
<dbReference type="EC" id="1.3.1.9" evidence="8"/>
<dbReference type="RefSeq" id="WP_155599591.1">
    <property type="nucleotide sequence ID" value="NZ_RCNR01000012.1"/>
</dbReference>
<evidence type="ECO:0000313" key="12">
    <source>
        <dbReference type="EMBL" id="MUH35898.1"/>
    </source>
</evidence>
<dbReference type="PIRSF" id="PIRSF000094">
    <property type="entry name" value="Enoyl-ACP_rdct"/>
    <property type="match status" value="1"/>
</dbReference>
<evidence type="ECO:0000256" key="3">
    <source>
        <dbReference type="ARBA" id="ARBA00022516"/>
    </source>
</evidence>
<feature type="site" description="Involved in acyl-ACP binding" evidence="11">
    <location>
        <position position="212"/>
    </location>
</feature>
<feature type="binding site" evidence="10">
    <location>
        <position position="90"/>
    </location>
    <ligand>
        <name>NAD(+)</name>
        <dbReference type="ChEBI" id="CHEBI:57540"/>
    </ligand>
</feature>
<keyword evidence="6" id="KW-0443">Lipid metabolism</keyword>
<evidence type="ECO:0000256" key="1">
    <source>
        <dbReference type="ARBA" id="ARBA00005194"/>
    </source>
</evidence>
<comment type="catalytic activity">
    <reaction evidence="8">
        <text>a 2,3-saturated acyl-[ACP] + NAD(+) = a (2E)-enoyl-[ACP] + NADH + H(+)</text>
        <dbReference type="Rhea" id="RHEA:10240"/>
        <dbReference type="Rhea" id="RHEA-COMP:9925"/>
        <dbReference type="Rhea" id="RHEA-COMP:9926"/>
        <dbReference type="ChEBI" id="CHEBI:15378"/>
        <dbReference type="ChEBI" id="CHEBI:57540"/>
        <dbReference type="ChEBI" id="CHEBI:57945"/>
        <dbReference type="ChEBI" id="CHEBI:78784"/>
        <dbReference type="ChEBI" id="CHEBI:78785"/>
        <dbReference type="EC" id="1.3.1.9"/>
    </reaction>
</comment>
<comment type="caution">
    <text evidence="12">The sequence shown here is derived from an EMBL/GenBank/DDBJ whole genome shotgun (WGS) entry which is preliminary data.</text>
</comment>
<sequence>MIDNTGKNALLFGVRNDSSIVWAIALKLVESKCNVALSVDHDNLSVVQTLVKDLPIEVFACDIRKDDELELIFTVLGKKWQQIDYMLHGVAYGNHKVMCSSPPGVKEEAPDFIDIPFDDFMDSFDISAFSFMRICKMGRSLLAEQASILTLTYHASQKVFPGYAGMAINKAALENMVKYLAYYFGKSGIRVNALSAGLVMTTSAGGIKGVRKLRKMTKNSAPLGNISKEDVANGALYYFSDLSKGNTGNLHYIDGGLNVMAVATDQNE</sequence>